<comment type="caution">
    <text evidence="1">The sequence shown here is derived from an EMBL/GenBank/DDBJ whole genome shotgun (WGS) entry which is preliminary data.</text>
</comment>
<dbReference type="AlphaFoldDB" id="A0A0A3XLT2"/>
<dbReference type="STRING" id="375.BKD09_RS16950"/>
<name>A0A0A3XLT2_BRAJP</name>
<gene>
    <name evidence="1" type="ORF">MA20_33285</name>
</gene>
<dbReference type="Pfam" id="PF06186">
    <property type="entry name" value="DUF992"/>
    <property type="match status" value="1"/>
</dbReference>
<dbReference type="EMBL" id="JRPN01000025">
    <property type="protein sequence ID" value="KGT75357.1"/>
    <property type="molecule type" value="Genomic_DNA"/>
</dbReference>
<evidence type="ECO:0000313" key="1">
    <source>
        <dbReference type="EMBL" id="KGT75357.1"/>
    </source>
</evidence>
<organism evidence="1 2">
    <name type="scientific">Bradyrhizobium japonicum</name>
    <dbReference type="NCBI Taxonomy" id="375"/>
    <lineage>
        <taxon>Bacteria</taxon>
        <taxon>Pseudomonadati</taxon>
        <taxon>Pseudomonadota</taxon>
        <taxon>Alphaproteobacteria</taxon>
        <taxon>Hyphomicrobiales</taxon>
        <taxon>Nitrobacteraceae</taxon>
        <taxon>Bradyrhizobium</taxon>
    </lineage>
</organism>
<dbReference type="Proteomes" id="UP000030377">
    <property type="component" value="Unassembled WGS sequence"/>
</dbReference>
<protein>
    <recommendedName>
        <fullName evidence="3">DUF992 domain-containing protein</fullName>
    </recommendedName>
</protein>
<reference evidence="1 2" key="1">
    <citation type="submission" date="2014-09" db="EMBL/GenBank/DDBJ databases">
        <title>Draft genome of Bradyrhizobium japonicum Is-34.</title>
        <authorList>
            <person name="Tsurumaru H."/>
            <person name="Yamakawa T."/>
            <person name="Hashimoto S."/>
            <person name="Okizaki K."/>
            <person name="Kanesaki Y."/>
            <person name="Yoshikawa H."/>
            <person name="Yajima S."/>
        </authorList>
    </citation>
    <scope>NUCLEOTIDE SEQUENCE [LARGE SCALE GENOMIC DNA]</scope>
    <source>
        <strain evidence="1 2">Is-34</strain>
    </source>
</reference>
<dbReference type="InterPro" id="IPR009333">
    <property type="entry name" value="DUF992"/>
</dbReference>
<sequence>MRINLLLAIICGSALMCVDALPARAEAFRVGRLVCTSTPRVGLVLGSAQELRCVFITRRSTRQYVYDGRIRRVGLDIGVTSAGTLSWAVFARNSRVGPGTLRGNYVGASGNVAFGPGLGANVLIGGSRRTIALQPLSIERSIGLNLAAGVTNLTLGPRGPG</sequence>
<dbReference type="RefSeq" id="WP_028156569.1">
    <property type="nucleotide sequence ID" value="NZ_JAFCKM010000011.1"/>
</dbReference>
<evidence type="ECO:0000313" key="2">
    <source>
        <dbReference type="Proteomes" id="UP000030377"/>
    </source>
</evidence>
<proteinExistence type="predicted"/>
<accession>A0A0A3XLT2</accession>
<evidence type="ECO:0008006" key="3">
    <source>
        <dbReference type="Google" id="ProtNLM"/>
    </source>
</evidence>